<dbReference type="PROSITE" id="PS50987">
    <property type="entry name" value="HTH_ARSR_2"/>
    <property type="match status" value="1"/>
</dbReference>
<dbReference type="RefSeq" id="WP_274793447.1">
    <property type="nucleotide sequence ID" value="NZ_CP113527.1"/>
</dbReference>
<dbReference type="InterPro" id="IPR011991">
    <property type="entry name" value="ArsR-like_HTH"/>
</dbReference>
<proteinExistence type="predicted"/>
<dbReference type="GO" id="GO:0010288">
    <property type="term" value="P:response to lead ion"/>
    <property type="evidence" value="ECO:0007669"/>
    <property type="project" value="TreeGrafter"/>
</dbReference>
<dbReference type="Gene3D" id="1.10.10.10">
    <property type="entry name" value="Winged helix-like DNA-binding domain superfamily/Winged helix DNA-binding domain"/>
    <property type="match status" value="1"/>
</dbReference>
<protein>
    <submittedName>
        <fullName evidence="3">Winged helix-turn-helix domain-containing protein</fullName>
    </submittedName>
</protein>
<dbReference type="SUPFAM" id="SSF46785">
    <property type="entry name" value="Winged helix' DNA-binding domain"/>
    <property type="match status" value="1"/>
</dbReference>
<evidence type="ECO:0000259" key="2">
    <source>
        <dbReference type="PROSITE" id="PS50987"/>
    </source>
</evidence>
<dbReference type="InterPro" id="IPR001845">
    <property type="entry name" value="HTH_ArsR_DNA-bd_dom"/>
</dbReference>
<accession>A0AAJ5URQ6</accession>
<dbReference type="InterPro" id="IPR036390">
    <property type="entry name" value="WH_DNA-bd_sf"/>
</dbReference>
<dbReference type="AlphaFoldDB" id="A0AAJ5URQ6"/>
<dbReference type="GO" id="GO:0003677">
    <property type="term" value="F:DNA binding"/>
    <property type="evidence" value="ECO:0007669"/>
    <property type="project" value="UniProtKB-KW"/>
</dbReference>
<dbReference type="InterPro" id="IPR052543">
    <property type="entry name" value="HTH_Metal-responsive_Reg"/>
</dbReference>
<dbReference type="KEGG" id="liu:OU989_12925"/>
<dbReference type="GO" id="GO:0046686">
    <property type="term" value="P:response to cadmium ion"/>
    <property type="evidence" value="ECO:0007669"/>
    <property type="project" value="TreeGrafter"/>
</dbReference>
<dbReference type="PANTHER" id="PTHR39168:SF1">
    <property type="entry name" value="TRANSCRIPTIONAL REGULATORY PROTEIN"/>
    <property type="match status" value="1"/>
</dbReference>
<evidence type="ECO:0000256" key="1">
    <source>
        <dbReference type="ARBA" id="ARBA00023125"/>
    </source>
</evidence>
<dbReference type="PANTHER" id="PTHR39168">
    <property type="entry name" value="TRANSCRIPTIONAL REGULATOR-RELATED"/>
    <property type="match status" value="1"/>
</dbReference>
<organism evidence="3 4">
    <name type="scientific">Lysinibacillus irui</name>
    <dbReference type="NCBI Taxonomy" id="2998077"/>
    <lineage>
        <taxon>Bacteria</taxon>
        <taxon>Bacillati</taxon>
        <taxon>Bacillota</taxon>
        <taxon>Bacilli</taxon>
        <taxon>Bacillales</taxon>
        <taxon>Bacillaceae</taxon>
        <taxon>Lysinibacillus</taxon>
    </lineage>
</organism>
<sequence>MGINPNMAEVASLLGDTSRATILASMMDGRFHTASELAYMAAIKPQTASFHLAKLIEGKLIKVEKQGRHRYFQLAGEDIAQFLESFLAISPPPEVRSLKQSSQMKLLQDARTCYDHLAGKLGVQLTEALTDAGYIKLEDKQFVLTDEGTLFFTTFGLDLAAVKRKRRSFSHACLDWSERRYHLAGALGSELLNQLLSLGWLTRVPSIRAIKVTEKGRTGFKEIFQIDC</sequence>
<dbReference type="CDD" id="cd00090">
    <property type="entry name" value="HTH_ARSR"/>
    <property type="match status" value="1"/>
</dbReference>
<feature type="domain" description="HTH arsR-type" evidence="2">
    <location>
        <begin position="1"/>
        <end position="94"/>
    </location>
</feature>
<keyword evidence="1" id="KW-0238">DNA-binding</keyword>
<dbReference type="GO" id="GO:0032791">
    <property type="term" value="F:lead ion binding"/>
    <property type="evidence" value="ECO:0007669"/>
    <property type="project" value="TreeGrafter"/>
</dbReference>
<dbReference type="GO" id="GO:0003700">
    <property type="term" value="F:DNA-binding transcription factor activity"/>
    <property type="evidence" value="ECO:0007669"/>
    <property type="project" value="InterPro"/>
</dbReference>
<name>A0AAJ5URQ6_9BACI</name>
<dbReference type="GO" id="GO:0097063">
    <property type="term" value="F:cadmium ion sensor activity"/>
    <property type="evidence" value="ECO:0007669"/>
    <property type="project" value="TreeGrafter"/>
</dbReference>
<reference evidence="3" key="1">
    <citation type="submission" date="2022-11" db="EMBL/GenBank/DDBJ databases">
        <title>Lysinibacillus irui.</title>
        <authorList>
            <person name="Akintayo S.O."/>
        </authorList>
    </citation>
    <scope>NUCLEOTIDE SEQUENCE</scope>
    <source>
        <strain evidence="3">IRB4-01</strain>
    </source>
</reference>
<dbReference type="Proteomes" id="UP001219585">
    <property type="component" value="Chromosome"/>
</dbReference>
<evidence type="ECO:0000313" key="4">
    <source>
        <dbReference type="Proteomes" id="UP001219585"/>
    </source>
</evidence>
<dbReference type="InterPro" id="IPR036388">
    <property type="entry name" value="WH-like_DNA-bd_sf"/>
</dbReference>
<dbReference type="SMART" id="SM00418">
    <property type="entry name" value="HTH_ARSR"/>
    <property type="match status" value="1"/>
</dbReference>
<dbReference type="EMBL" id="CP113527">
    <property type="protein sequence ID" value="WDV05214.1"/>
    <property type="molecule type" value="Genomic_DNA"/>
</dbReference>
<evidence type="ECO:0000313" key="3">
    <source>
        <dbReference type="EMBL" id="WDV05214.1"/>
    </source>
</evidence>
<gene>
    <name evidence="3" type="ORF">OU989_12925</name>
</gene>